<sequence length="231" mass="27057">MTLLVLNSMYWDWKTWKPDAYFQERAEKQIKWLEEQLQLAKSKNKRVILTSHIPPGIDTYVEKTLWLSNFTDLYMDIVTNKFSEVVAGQIYAHFHKDSFRFLQADKNDLSLKKSSYILLTPSLSPVYNNNPNFRVVHLDPDLQAIKDYEQWYMNVVMATEFNNPVWQLDYKFSSRYPPSGSDDQVINGKRIKNLSDNLINQSDDSFLLAILVHAKFVISLILFQDSNCTAR</sequence>
<dbReference type="PANTHER" id="PTHR10340">
    <property type="entry name" value="SPHINGOMYELIN PHOSPHODIESTERASE"/>
    <property type="match status" value="1"/>
</dbReference>
<dbReference type="AlphaFoldDB" id="A0A7D9J1W0"/>
<gene>
    <name evidence="3" type="ORF">PACLA_8A043291</name>
</gene>
<comment type="caution">
    <text evidence="3">The sequence shown here is derived from an EMBL/GenBank/DDBJ whole genome shotgun (WGS) entry which is preliminary data.</text>
</comment>
<keyword evidence="1" id="KW-0378">Hydrolase</keyword>
<dbReference type="OrthoDB" id="348678at2759"/>
<accession>A0A7D9J1W0</accession>
<dbReference type="InterPro" id="IPR029052">
    <property type="entry name" value="Metallo-depent_PP-like"/>
</dbReference>
<dbReference type="PANTHER" id="PTHR10340:SF57">
    <property type="entry name" value="METALLOPHOS DOMAIN-CONTAINING PROTEIN"/>
    <property type="match status" value="1"/>
</dbReference>
<protein>
    <submittedName>
        <fullName evidence="3">Uncharacterized protein</fullName>
    </submittedName>
</protein>
<proteinExistence type="predicted"/>
<organism evidence="3 4">
    <name type="scientific">Paramuricea clavata</name>
    <name type="common">Red gorgonian</name>
    <name type="synonym">Violescent sea-whip</name>
    <dbReference type="NCBI Taxonomy" id="317549"/>
    <lineage>
        <taxon>Eukaryota</taxon>
        <taxon>Metazoa</taxon>
        <taxon>Cnidaria</taxon>
        <taxon>Anthozoa</taxon>
        <taxon>Octocorallia</taxon>
        <taxon>Malacalcyonacea</taxon>
        <taxon>Plexauridae</taxon>
        <taxon>Paramuricea</taxon>
    </lineage>
</organism>
<evidence type="ECO:0000313" key="3">
    <source>
        <dbReference type="EMBL" id="CAB4020803.1"/>
    </source>
</evidence>
<evidence type="ECO:0000256" key="2">
    <source>
        <dbReference type="ARBA" id="ARBA00023180"/>
    </source>
</evidence>
<dbReference type="Gene3D" id="3.60.21.10">
    <property type="match status" value="1"/>
</dbReference>
<evidence type="ECO:0000313" key="4">
    <source>
        <dbReference type="Proteomes" id="UP001152795"/>
    </source>
</evidence>
<keyword evidence="2" id="KW-0325">Glycoprotein</keyword>
<reference evidence="3" key="1">
    <citation type="submission" date="2020-04" db="EMBL/GenBank/DDBJ databases">
        <authorList>
            <person name="Alioto T."/>
            <person name="Alioto T."/>
            <person name="Gomez Garrido J."/>
        </authorList>
    </citation>
    <scope>NUCLEOTIDE SEQUENCE</scope>
    <source>
        <strain evidence="3">A484AB</strain>
    </source>
</reference>
<dbReference type="EMBL" id="CACRXK020011134">
    <property type="protein sequence ID" value="CAB4020803.1"/>
    <property type="molecule type" value="Genomic_DNA"/>
</dbReference>
<evidence type="ECO:0000256" key="1">
    <source>
        <dbReference type="ARBA" id="ARBA00022801"/>
    </source>
</evidence>
<dbReference type="Proteomes" id="UP001152795">
    <property type="component" value="Unassembled WGS sequence"/>
</dbReference>
<dbReference type="GO" id="GO:0005615">
    <property type="term" value="C:extracellular space"/>
    <property type="evidence" value="ECO:0007669"/>
    <property type="project" value="TreeGrafter"/>
</dbReference>
<name>A0A7D9J1W0_PARCT</name>
<dbReference type="SUPFAM" id="SSF56300">
    <property type="entry name" value="Metallo-dependent phosphatases"/>
    <property type="match status" value="1"/>
</dbReference>
<dbReference type="GO" id="GO:0008081">
    <property type="term" value="F:phosphoric diester hydrolase activity"/>
    <property type="evidence" value="ECO:0007669"/>
    <property type="project" value="TreeGrafter"/>
</dbReference>
<keyword evidence="4" id="KW-1185">Reference proteome</keyword>